<proteinExistence type="predicted"/>
<comment type="caution">
    <text evidence="1">The sequence shown here is derived from an EMBL/GenBank/DDBJ whole genome shotgun (WGS) entry which is preliminary data.</text>
</comment>
<dbReference type="SUPFAM" id="SSF53613">
    <property type="entry name" value="Ribokinase-like"/>
    <property type="match status" value="1"/>
</dbReference>
<accession>A0A6G1WH43</accession>
<evidence type="ECO:0000313" key="1">
    <source>
        <dbReference type="EMBL" id="MQW69012.1"/>
    </source>
</evidence>
<organism evidence="1">
    <name type="scientific">Sinorhizobium medicae</name>
    <dbReference type="NCBI Taxonomy" id="110321"/>
    <lineage>
        <taxon>Bacteria</taxon>
        <taxon>Pseudomonadati</taxon>
        <taxon>Pseudomonadota</taxon>
        <taxon>Alphaproteobacteria</taxon>
        <taxon>Hyphomicrobiales</taxon>
        <taxon>Rhizobiaceae</taxon>
        <taxon>Sinorhizobium/Ensifer group</taxon>
        <taxon>Sinorhizobium</taxon>
    </lineage>
</organism>
<evidence type="ECO:0008006" key="2">
    <source>
        <dbReference type="Google" id="ProtNLM"/>
    </source>
</evidence>
<reference evidence="1" key="1">
    <citation type="journal article" date="2013" name="Genome Biol.">
        <title>Comparative genomics of the core and accessory genomes of 48 Sinorhizobium strains comprising five genospecies.</title>
        <authorList>
            <person name="Sugawara M."/>
            <person name="Epstein B."/>
            <person name="Badgley B.D."/>
            <person name="Unno T."/>
            <person name="Xu L."/>
            <person name="Reese J."/>
            <person name="Gyaneshwar P."/>
            <person name="Denny R."/>
            <person name="Mudge J."/>
            <person name="Bharti A.K."/>
            <person name="Farmer A.D."/>
            <person name="May G.D."/>
            <person name="Woodward J.E."/>
            <person name="Medigue C."/>
            <person name="Vallenet D."/>
            <person name="Lajus A."/>
            <person name="Rouy Z."/>
            <person name="Martinez-Vaz B."/>
            <person name="Tiffin P."/>
            <person name="Young N.D."/>
            <person name="Sadowsky M.J."/>
        </authorList>
    </citation>
    <scope>NUCLEOTIDE SEQUENCE</scope>
    <source>
        <strain evidence="1">M1</strain>
    </source>
</reference>
<dbReference type="InterPro" id="IPR029056">
    <property type="entry name" value="Ribokinase-like"/>
</dbReference>
<dbReference type="GO" id="GO:0003824">
    <property type="term" value="F:catalytic activity"/>
    <property type="evidence" value="ECO:0007669"/>
    <property type="project" value="UniProtKB-ARBA"/>
</dbReference>
<dbReference type="RefSeq" id="WP_153412609.1">
    <property type="nucleotide sequence ID" value="NZ_WISB01000042.1"/>
</dbReference>
<dbReference type="EMBL" id="WISB01000042">
    <property type="protein sequence ID" value="MQW69012.1"/>
    <property type="molecule type" value="Genomic_DNA"/>
</dbReference>
<sequence>MDGILHSFTGQSLITAYSARLFSPPGWAVAYVLAIGTDRLSLEMERFIGQNGIGTAGHPAAAGYAALTAHNSSRQGRAPLLLLALERRSPRACDDAAWLKEATGRTRTIVFSGITLAFLQRRTAPFFAEPDPQATITRYQALGLDRIIVKNRGKGIVLSDHCAIRRIETVPVAAVVDSTSAGDSRNGAFWHDSPRLAVRWRRRITPPHVASIVTGRHGASIESTALSVLPGFNPPA</sequence>
<dbReference type="Gene3D" id="3.40.1190.20">
    <property type="match status" value="1"/>
</dbReference>
<gene>
    <name evidence="1" type="ORF">GHJ91_07420</name>
</gene>
<dbReference type="AlphaFoldDB" id="A0A6G1WH43"/>
<name>A0A6G1WH43_9HYPH</name>
<protein>
    <recommendedName>
        <fullName evidence="2">Carbohydrate kinase PfkB domain-containing protein</fullName>
    </recommendedName>
</protein>